<evidence type="ECO:0000313" key="2">
    <source>
        <dbReference type="Proteomes" id="UP000198860"/>
    </source>
</evidence>
<sequence>MLWKKWAPILMGSLLIGLLFFMINSRPGSSEPVDREDLVPTLFVHGFKGGPRSFETMMDRMQNLQWGQKHMTVYVSSRGHVTIRGGFAETHNPFIQVLFENNRASIYNQTHWLSEIMRRLKADYNIQQVNLVGHSMGGIASVNYLLSDHQYSVPRVEKLSVIASPFKGIEKEGYFASNYGAATTDLRPKSQALKQMVQNKDQFPNDVEVFAIAGVINAEDPEAEHWDGLVHASSVSGLEKIVPFGQYEEKRLYNPLATHSGLHELEEVDQLLKEFLWTEEGE</sequence>
<dbReference type="GO" id="GO:0016787">
    <property type="term" value="F:hydrolase activity"/>
    <property type="evidence" value="ECO:0007669"/>
    <property type="project" value="UniProtKB-KW"/>
</dbReference>
<organism evidence="1 2">
    <name type="scientific">Halobacillus aidingensis</name>
    <dbReference type="NCBI Taxonomy" id="240303"/>
    <lineage>
        <taxon>Bacteria</taxon>
        <taxon>Bacillati</taxon>
        <taxon>Bacillota</taxon>
        <taxon>Bacilli</taxon>
        <taxon>Bacillales</taxon>
        <taxon>Bacillaceae</taxon>
        <taxon>Halobacillus</taxon>
    </lineage>
</organism>
<dbReference type="Gene3D" id="3.40.50.1820">
    <property type="entry name" value="alpha/beta hydrolase"/>
    <property type="match status" value="1"/>
</dbReference>
<dbReference type="PANTHER" id="PTHR37946">
    <property type="entry name" value="SLL1969 PROTEIN"/>
    <property type="match status" value="1"/>
</dbReference>
<dbReference type="OrthoDB" id="503948at2"/>
<dbReference type="Pfam" id="PF06028">
    <property type="entry name" value="DUF915"/>
    <property type="match status" value="1"/>
</dbReference>
<dbReference type="InterPro" id="IPR029058">
    <property type="entry name" value="AB_hydrolase_fold"/>
</dbReference>
<name>A0A1H0V3L2_HALAD</name>
<dbReference type="AlphaFoldDB" id="A0A1H0V3L2"/>
<dbReference type="RefSeq" id="WP_089654733.1">
    <property type="nucleotide sequence ID" value="NZ_FNIZ01000030.1"/>
</dbReference>
<keyword evidence="1" id="KW-0378">Hydrolase</keyword>
<proteinExistence type="predicted"/>
<dbReference type="SUPFAM" id="SSF53474">
    <property type="entry name" value="alpha/beta-Hydrolases"/>
    <property type="match status" value="1"/>
</dbReference>
<protein>
    <submittedName>
        <fullName evidence="1">Uncharacterized protein with an alpha/beta hydrolase fold</fullName>
    </submittedName>
</protein>
<accession>A0A1H0V3L2</accession>
<gene>
    <name evidence="1" type="ORF">SAMN05421677_13026</name>
</gene>
<keyword evidence="2" id="KW-1185">Reference proteome</keyword>
<dbReference type="EMBL" id="FNIZ01000030">
    <property type="protein sequence ID" value="SDP72666.1"/>
    <property type="molecule type" value="Genomic_DNA"/>
</dbReference>
<reference evidence="2" key="1">
    <citation type="submission" date="2016-10" db="EMBL/GenBank/DDBJ databases">
        <authorList>
            <person name="Varghese N."/>
            <person name="Submissions S."/>
        </authorList>
    </citation>
    <scope>NUCLEOTIDE SEQUENCE [LARGE SCALE GENOMIC DNA]</scope>
    <source>
        <strain evidence="2">CGMCC 1.3703</strain>
    </source>
</reference>
<dbReference type="InterPro" id="IPR010315">
    <property type="entry name" value="DUF915_hydro-like"/>
</dbReference>
<dbReference type="PANTHER" id="PTHR37946:SF1">
    <property type="entry name" value="SLL1969 PROTEIN"/>
    <property type="match status" value="1"/>
</dbReference>
<dbReference type="STRING" id="240303.SAMN05421677_13026"/>
<evidence type="ECO:0000313" key="1">
    <source>
        <dbReference type="EMBL" id="SDP72666.1"/>
    </source>
</evidence>
<dbReference type="Proteomes" id="UP000198860">
    <property type="component" value="Unassembled WGS sequence"/>
</dbReference>